<reference evidence="6" key="1">
    <citation type="journal article" date="2014" name="Science">
        <title>Ancient hybridizations among the ancestral genomes of bread wheat.</title>
        <authorList>
            <consortium name="International Wheat Genome Sequencing Consortium,"/>
            <person name="Marcussen T."/>
            <person name="Sandve S.R."/>
            <person name="Heier L."/>
            <person name="Spannagl M."/>
            <person name="Pfeifer M."/>
            <person name="Jakobsen K.S."/>
            <person name="Wulff B.B."/>
            <person name="Steuernagel B."/>
            <person name="Mayer K.F."/>
            <person name="Olsen O.A."/>
        </authorList>
    </citation>
    <scope>NUCLEOTIDE SEQUENCE [LARGE SCALE GENOMIC DNA]</scope>
    <source>
        <strain evidence="6">cv. AL8/78</strain>
    </source>
</reference>
<dbReference type="Gramene" id="AET6Gv20460500.1">
    <property type="protein sequence ID" value="AET6Gv20460500.1"/>
    <property type="gene ID" value="AET6Gv20460500"/>
</dbReference>
<dbReference type="CDD" id="cd06464">
    <property type="entry name" value="ACD_sHsps-like"/>
    <property type="match status" value="1"/>
</dbReference>
<dbReference type="InterPro" id="IPR031107">
    <property type="entry name" value="Small_HSP"/>
</dbReference>
<dbReference type="Pfam" id="PF00011">
    <property type="entry name" value="HSP20"/>
    <property type="match status" value="1"/>
</dbReference>
<evidence type="ECO:0000256" key="1">
    <source>
        <dbReference type="ARBA" id="ARBA00023016"/>
    </source>
</evidence>
<dbReference type="InterPro" id="IPR002068">
    <property type="entry name" value="A-crystallin/Hsp20_dom"/>
</dbReference>
<name>A0A453NRP9_AEGTS</name>
<evidence type="ECO:0000259" key="4">
    <source>
        <dbReference type="PROSITE" id="PS01031"/>
    </source>
</evidence>
<dbReference type="AlphaFoldDB" id="A0A453NRP9"/>
<dbReference type="STRING" id="200361.A0A453NRP9"/>
<comment type="similarity">
    <text evidence="2 3">Belongs to the small heat shock protein (HSP20) family.</text>
</comment>
<proteinExistence type="inferred from homology"/>
<reference evidence="5" key="4">
    <citation type="submission" date="2019-03" db="UniProtKB">
        <authorList>
            <consortium name="EnsemblPlants"/>
        </authorList>
    </citation>
    <scope>IDENTIFICATION</scope>
</reference>
<dbReference type="EnsemblPlants" id="AET6Gv20460500.1">
    <property type="protein sequence ID" value="AET6Gv20460500.1"/>
    <property type="gene ID" value="AET6Gv20460500"/>
</dbReference>
<feature type="domain" description="SHSP" evidence="4">
    <location>
        <begin position="55"/>
        <end position="165"/>
    </location>
</feature>
<accession>A0A453NRP9</accession>
<dbReference type="Gene3D" id="2.60.40.790">
    <property type="match status" value="1"/>
</dbReference>
<dbReference type="PANTHER" id="PTHR11527">
    <property type="entry name" value="HEAT-SHOCK PROTEIN 20 FAMILY MEMBER"/>
    <property type="match status" value="1"/>
</dbReference>
<evidence type="ECO:0000313" key="5">
    <source>
        <dbReference type="EnsemblPlants" id="AET6Gv20460500.1"/>
    </source>
</evidence>
<keyword evidence="6" id="KW-1185">Reference proteome</keyword>
<reference evidence="5" key="3">
    <citation type="journal article" date="2017" name="Nature">
        <title>Genome sequence of the progenitor of the wheat D genome Aegilops tauschii.</title>
        <authorList>
            <person name="Luo M.C."/>
            <person name="Gu Y.Q."/>
            <person name="Puiu D."/>
            <person name="Wang H."/>
            <person name="Twardziok S.O."/>
            <person name="Deal K.R."/>
            <person name="Huo N."/>
            <person name="Zhu T."/>
            <person name="Wang L."/>
            <person name="Wang Y."/>
            <person name="McGuire P.E."/>
            <person name="Liu S."/>
            <person name="Long H."/>
            <person name="Ramasamy R.K."/>
            <person name="Rodriguez J.C."/>
            <person name="Van S.L."/>
            <person name="Yuan L."/>
            <person name="Wang Z."/>
            <person name="Xia Z."/>
            <person name="Xiao L."/>
            <person name="Anderson O.D."/>
            <person name="Ouyang S."/>
            <person name="Liang Y."/>
            <person name="Zimin A.V."/>
            <person name="Pertea G."/>
            <person name="Qi P."/>
            <person name="Bennetzen J.L."/>
            <person name="Dai X."/>
            <person name="Dawson M.W."/>
            <person name="Muller H.G."/>
            <person name="Kugler K."/>
            <person name="Rivarola-Duarte L."/>
            <person name="Spannagl M."/>
            <person name="Mayer K.F.X."/>
            <person name="Lu F.H."/>
            <person name="Bevan M.W."/>
            <person name="Leroy P."/>
            <person name="Li P."/>
            <person name="You F.M."/>
            <person name="Sun Q."/>
            <person name="Liu Z."/>
            <person name="Lyons E."/>
            <person name="Wicker T."/>
            <person name="Salzberg S.L."/>
            <person name="Devos K.M."/>
            <person name="Dvorak J."/>
        </authorList>
    </citation>
    <scope>NUCLEOTIDE SEQUENCE [LARGE SCALE GENOMIC DNA]</scope>
    <source>
        <strain evidence="5">cv. AL8/78</strain>
    </source>
</reference>
<protein>
    <recommendedName>
        <fullName evidence="4">SHSP domain-containing protein</fullName>
    </recommendedName>
</protein>
<organism evidence="5 6">
    <name type="scientific">Aegilops tauschii subsp. strangulata</name>
    <name type="common">Goatgrass</name>
    <dbReference type="NCBI Taxonomy" id="200361"/>
    <lineage>
        <taxon>Eukaryota</taxon>
        <taxon>Viridiplantae</taxon>
        <taxon>Streptophyta</taxon>
        <taxon>Embryophyta</taxon>
        <taxon>Tracheophyta</taxon>
        <taxon>Spermatophyta</taxon>
        <taxon>Magnoliopsida</taxon>
        <taxon>Liliopsida</taxon>
        <taxon>Poales</taxon>
        <taxon>Poaceae</taxon>
        <taxon>BOP clade</taxon>
        <taxon>Pooideae</taxon>
        <taxon>Triticodae</taxon>
        <taxon>Triticeae</taxon>
        <taxon>Triticinae</taxon>
        <taxon>Aegilops</taxon>
    </lineage>
</organism>
<evidence type="ECO:0000256" key="3">
    <source>
        <dbReference type="RuleBase" id="RU003616"/>
    </source>
</evidence>
<keyword evidence="1" id="KW-0346">Stress response</keyword>
<dbReference type="PROSITE" id="PS01031">
    <property type="entry name" value="SHSP"/>
    <property type="match status" value="1"/>
</dbReference>
<evidence type="ECO:0000313" key="6">
    <source>
        <dbReference type="Proteomes" id="UP000015105"/>
    </source>
</evidence>
<reference evidence="5" key="5">
    <citation type="journal article" date="2021" name="G3 (Bethesda)">
        <title>Aegilops tauschii genome assembly Aet v5.0 features greater sequence contiguity and improved annotation.</title>
        <authorList>
            <person name="Wang L."/>
            <person name="Zhu T."/>
            <person name="Rodriguez J.C."/>
            <person name="Deal K.R."/>
            <person name="Dubcovsky J."/>
            <person name="McGuire P.E."/>
            <person name="Lux T."/>
            <person name="Spannagl M."/>
            <person name="Mayer K.F.X."/>
            <person name="Baldrich P."/>
            <person name="Meyers B.C."/>
            <person name="Huo N."/>
            <person name="Gu Y.Q."/>
            <person name="Zhou H."/>
            <person name="Devos K.M."/>
            <person name="Bennetzen J.L."/>
            <person name="Unver T."/>
            <person name="Budak H."/>
            <person name="Gulick P.J."/>
            <person name="Galiba G."/>
            <person name="Kalapos B."/>
            <person name="Nelson D.R."/>
            <person name="Li P."/>
            <person name="You F.M."/>
            <person name="Luo M.C."/>
            <person name="Dvorak J."/>
        </authorList>
    </citation>
    <scope>NUCLEOTIDE SEQUENCE [LARGE SCALE GENOMIC DNA]</scope>
    <source>
        <strain evidence="5">cv. AL8/78</strain>
    </source>
</reference>
<sequence length="174" mass="18326">MPTNLNAMSFGGFGNFGGFGGYGDFANSVSAMAFKVLKDDAPQLNQPTRERRATASTSVPVPKMEVEELPSGALVLAVDVPAGVSPADVRVQVEDGNVLVITGECEHPAAAEATGKFERIRYPPPESADLDSIRAEYRDGVLSVTVEKLPPPGTKKPRIVEVKISAVGDERGSA</sequence>
<dbReference type="Proteomes" id="UP000015105">
    <property type="component" value="Chromosome 6D"/>
</dbReference>
<evidence type="ECO:0000256" key="2">
    <source>
        <dbReference type="PROSITE-ProRule" id="PRU00285"/>
    </source>
</evidence>
<reference evidence="6" key="2">
    <citation type="journal article" date="2017" name="Nat. Plants">
        <title>The Aegilops tauschii genome reveals multiple impacts of transposons.</title>
        <authorList>
            <person name="Zhao G."/>
            <person name="Zou C."/>
            <person name="Li K."/>
            <person name="Wang K."/>
            <person name="Li T."/>
            <person name="Gao L."/>
            <person name="Zhang X."/>
            <person name="Wang H."/>
            <person name="Yang Z."/>
            <person name="Liu X."/>
            <person name="Jiang W."/>
            <person name="Mao L."/>
            <person name="Kong X."/>
            <person name="Jiao Y."/>
            <person name="Jia J."/>
        </authorList>
    </citation>
    <scope>NUCLEOTIDE SEQUENCE [LARGE SCALE GENOMIC DNA]</scope>
    <source>
        <strain evidence="6">cv. AL8/78</strain>
    </source>
</reference>
<dbReference type="InterPro" id="IPR008978">
    <property type="entry name" value="HSP20-like_chaperone"/>
</dbReference>
<dbReference type="SUPFAM" id="SSF49764">
    <property type="entry name" value="HSP20-like chaperones"/>
    <property type="match status" value="1"/>
</dbReference>